<dbReference type="EMBL" id="CP133621">
    <property type="protein sequence ID" value="WMV52637.1"/>
    <property type="molecule type" value="Genomic_DNA"/>
</dbReference>
<organism evidence="1 2">
    <name type="scientific">Solanum verrucosum</name>
    <dbReference type="NCBI Taxonomy" id="315347"/>
    <lineage>
        <taxon>Eukaryota</taxon>
        <taxon>Viridiplantae</taxon>
        <taxon>Streptophyta</taxon>
        <taxon>Embryophyta</taxon>
        <taxon>Tracheophyta</taxon>
        <taxon>Spermatophyta</taxon>
        <taxon>Magnoliopsida</taxon>
        <taxon>eudicotyledons</taxon>
        <taxon>Gunneridae</taxon>
        <taxon>Pentapetalae</taxon>
        <taxon>asterids</taxon>
        <taxon>lamiids</taxon>
        <taxon>Solanales</taxon>
        <taxon>Solanaceae</taxon>
        <taxon>Solanoideae</taxon>
        <taxon>Solaneae</taxon>
        <taxon>Solanum</taxon>
    </lineage>
</organism>
<gene>
    <name evidence="1" type="ORF">MTR67_046022</name>
</gene>
<evidence type="ECO:0000313" key="2">
    <source>
        <dbReference type="Proteomes" id="UP001234989"/>
    </source>
</evidence>
<proteinExistence type="predicted"/>
<dbReference type="Proteomes" id="UP001234989">
    <property type="component" value="Chromosome 10"/>
</dbReference>
<reference evidence="1" key="1">
    <citation type="submission" date="2023-08" db="EMBL/GenBank/DDBJ databases">
        <title>A de novo genome assembly of Solanum verrucosum Schlechtendal, a Mexican diploid species geographically isolated from the other diploid A-genome species in potato relatives.</title>
        <authorList>
            <person name="Hosaka K."/>
        </authorList>
    </citation>
    <scope>NUCLEOTIDE SEQUENCE</scope>
    <source>
        <tissue evidence="1">Young leaves</tissue>
    </source>
</reference>
<keyword evidence="2" id="KW-1185">Reference proteome</keyword>
<accession>A0AAF0ZU96</accession>
<name>A0AAF0ZU96_SOLVR</name>
<evidence type="ECO:0000313" key="1">
    <source>
        <dbReference type="EMBL" id="WMV52637.1"/>
    </source>
</evidence>
<sequence length="54" mass="6036">PVVYNNVDGDLKKINTKSSSISVTRFGVDPMLWYWGLSEHNTVDTGVEYVAMNS</sequence>
<dbReference type="AlphaFoldDB" id="A0AAF0ZU96"/>
<protein>
    <submittedName>
        <fullName evidence="1">Uncharacterized protein</fullName>
    </submittedName>
</protein>
<feature type="non-terminal residue" evidence="1">
    <location>
        <position position="1"/>
    </location>
</feature>